<keyword evidence="4" id="KW-1185">Reference proteome</keyword>
<dbReference type="RefSeq" id="WP_086077859.1">
    <property type="nucleotide sequence ID" value="NZ_CP021111.1"/>
</dbReference>
<proteinExistence type="predicted"/>
<dbReference type="Pfam" id="PF04754">
    <property type="entry name" value="Transposase_31"/>
    <property type="match status" value="1"/>
</dbReference>
<protein>
    <submittedName>
        <fullName evidence="3">Uncharacterized protein</fullName>
    </submittedName>
</protein>
<reference evidence="3 4" key="1">
    <citation type="submission" date="2017-05" db="EMBL/GenBank/DDBJ databases">
        <title>Complete and WGS of Bordetella genogroups.</title>
        <authorList>
            <person name="Spilker T."/>
            <person name="LiPuma J."/>
        </authorList>
    </citation>
    <scope>NUCLEOTIDE SEQUENCE [LARGE SCALE GENOMIC DNA]</scope>
    <source>
        <strain evidence="3 4">AU7206</strain>
    </source>
</reference>
<feature type="domain" description="Transposase (putative) YhgA-like" evidence="1">
    <location>
        <begin position="3"/>
        <end position="180"/>
    </location>
</feature>
<dbReference type="Pfam" id="PF14261">
    <property type="entry name" value="DUF4351"/>
    <property type="match status" value="1"/>
</dbReference>
<gene>
    <name evidence="3" type="ORF">CAL15_06645</name>
</gene>
<sequence length="334" mass="37205">MPRHDALYKRLFSHAPMMRALLQGFTPEGLAGQVDLLSLEKVSGSFVARDRRAGHSDLVWRARAGAGKGTVYLLLEFQSRVDAHMALRMMTYLGLLYEDLLLQGIGGARQPLPAVLPMVLYSGAQRWHAPRELGESVAPFPEGLKPFQPRLQYLLVDQVRLAQSGALPSHNLAAVFFQIQAWGSSESLTQAVRTLYEGTSTSDVAELRRDLVRWLREQRLFHEQADMLLEPDDAREIRTMLGKMIEEILNESANDARAAGWAQGLEQGREQGIEQGLEQGRHALLEQLLAHRFGPLPPSLRMRLDAASPEQLGHWAIAMLDAPSLDAVFAQPAH</sequence>
<dbReference type="PANTHER" id="PTHR34611:SF2">
    <property type="entry name" value="INACTIVE RECOMBINATION-PROMOTING NUCLEASE-LIKE PROTEIN RPNE-RELATED"/>
    <property type="match status" value="1"/>
</dbReference>
<evidence type="ECO:0000259" key="2">
    <source>
        <dbReference type="Pfam" id="PF14261"/>
    </source>
</evidence>
<evidence type="ECO:0000313" key="4">
    <source>
        <dbReference type="Proteomes" id="UP000194161"/>
    </source>
</evidence>
<dbReference type="KEGG" id="bgm:CAL15_06645"/>
<dbReference type="InterPro" id="IPR051699">
    <property type="entry name" value="Rpn/YhgA-like_nuclease"/>
</dbReference>
<evidence type="ECO:0000313" key="3">
    <source>
        <dbReference type="EMBL" id="ARP94088.1"/>
    </source>
</evidence>
<dbReference type="InterPro" id="IPR025587">
    <property type="entry name" value="DUF4351"/>
</dbReference>
<dbReference type="InterPro" id="IPR006842">
    <property type="entry name" value="Transposase_31"/>
</dbReference>
<name>A0A1W6Z9K9_9BORD</name>
<dbReference type="STRING" id="463040.CAL15_06645"/>
<dbReference type="OrthoDB" id="932587at2"/>
<dbReference type="PANTHER" id="PTHR34611">
    <property type="match status" value="1"/>
</dbReference>
<dbReference type="EMBL" id="CP021111">
    <property type="protein sequence ID" value="ARP94088.1"/>
    <property type="molecule type" value="Genomic_DNA"/>
</dbReference>
<dbReference type="Proteomes" id="UP000194161">
    <property type="component" value="Chromosome"/>
</dbReference>
<evidence type="ECO:0000259" key="1">
    <source>
        <dbReference type="Pfam" id="PF04754"/>
    </source>
</evidence>
<accession>A0A1W6Z9K9</accession>
<feature type="domain" description="DUF4351" evidence="2">
    <location>
        <begin position="274"/>
        <end position="325"/>
    </location>
</feature>
<dbReference type="AlphaFoldDB" id="A0A1W6Z9K9"/>
<organism evidence="3 4">
    <name type="scientific">Bordetella genomosp. 13</name>
    <dbReference type="NCBI Taxonomy" id="463040"/>
    <lineage>
        <taxon>Bacteria</taxon>
        <taxon>Pseudomonadati</taxon>
        <taxon>Pseudomonadota</taxon>
        <taxon>Betaproteobacteria</taxon>
        <taxon>Burkholderiales</taxon>
        <taxon>Alcaligenaceae</taxon>
        <taxon>Bordetella</taxon>
    </lineage>
</organism>